<keyword evidence="4" id="KW-1185">Reference proteome</keyword>
<protein>
    <submittedName>
        <fullName evidence="3">Kazal domain-containing protein</fullName>
    </submittedName>
</protein>
<comment type="caution">
    <text evidence="3">The sequence shown here is derived from an EMBL/GenBank/DDBJ whole genome shotgun (WGS) entry which is preliminary data.</text>
</comment>
<evidence type="ECO:0000313" key="4">
    <source>
        <dbReference type="Proteomes" id="UP000025171"/>
    </source>
</evidence>
<dbReference type="PROSITE" id="PS51257">
    <property type="entry name" value="PROKAR_LIPOPROTEIN"/>
    <property type="match status" value="1"/>
</dbReference>
<proteinExistence type="predicted"/>
<dbReference type="OrthoDB" id="9800302at2"/>
<dbReference type="InterPro" id="IPR002350">
    <property type="entry name" value="Kazal_dom"/>
</dbReference>
<feature type="domain" description="Kazal-like" evidence="2">
    <location>
        <begin position="73"/>
        <end position="122"/>
    </location>
</feature>
<dbReference type="SMART" id="SM00280">
    <property type="entry name" value="KAZAL"/>
    <property type="match status" value="1"/>
</dbReference>
<evidence type="ECO:0000259" key="2">
    <source>
        <dbReference type="PROSITE" id="PS51465"/>
    </source>
</evidence>
<evidence type="ECO:0000313" key="3">
    <source>
        <dbReference type="EMBL" id="KCZ87128.1"/>
    </source>
</evidence>
<dbReference type="Pfam" id="PF00050">
    <property type="entry name" value="Kazal_1"/>
    <property type="match status" value="1"/>
</dbReference>
<dbReference type="PROSITE" id="PS51465">
    <property type="entry name" value="KAZAL_2"/>
    <property type="match status" value="1"/>
</dbReference>
<organism evidence="3 4">
    <name type="scientific">Hyphomonas johnsonii MHS-2</name>
    <dbReference type="NCBI Taxonomy" id="1280950"/>
    <lineage>
        <taxon>Bacteria</taxon>
        <taxon>Pseudomonadati</taxon>
        <taxon>Pseudomonadota</taxon>
        <taxon>Alphaproteobacteria</taxon>
        <taxon>Hyphomonadales</taxon>
        <taxon>Hyphomonadaceae</taxon>
        <taxon>Hyphomonas</taxon>
    </lineage>
</organism>
<dbReference type="SUPFAM" id="SSF100895">
    <property type="entry name" value="Kazal-type serine protease inhibitors"/>
    <property type="match status" value="1"/>
</dbReference>
<dbReference type="Proteomes" id="UP000025171">
    <property type="component" value="Unassembled WGS sequence"/>
</dbReference>
<sequence length="122" mass="12292">MRLTVPAFVISALLIVSACSAPSSSETNVDAVEPAIQALPISAEGETCGGIAGLQCEEGFFCKFEDGACVTTADAAGVCAEITPFCTREYAPVCGCNGKTYPNTCEAHADGTSVATKGACTG</sequence>
<dbReference type="AlphaFoldDB" id="A0A059F9B8"/>
<dbReference type="EMBL" id="ARYK01000014">
    <property type="protein sequence ID" value="KCZ87128.1"/>
    <property type="molecule type" value="Genomic_DNA"/>
</dbReference>
<feature type="chain" id="PRO_5001572662" evidence="1">
    <location>
        <begin position="19"/>
        <end position="122"/>
    </location>
</feature>
<gene>
    <name evidence="3" type="ORF">HJO_17179</name>
</gene>
<dbReference type="InterPro" id="IPR036058">
    <property type="entry name" value="Kazal_dom_sf"/>
</dbReference>
<keyword evidence="1" id="KW-0732">Signal</keyword>
<dbReference type="CDD" id="cd00104">
    <property type="entry name" value="KAZAL_FS"/>
    <property type="match status" value="1"/>
</dbReference>
<name>A0A059F9B8_9PROT</name>
<evidence type="ECO:0000256" key="1">
    <source>
        <dbReference type="SAM" id="SignalP"/>
    </source>
</evidence>
<dbReference type="Gene3D" id="3.30.60.30">
    <property type="match status" value="1"/>
</dbReference>
<feature type="signal peptide" evidence="1">
    <location>
        <begin position="1"/>
        <end position="18"/>
    </location>
</feature>
<dbReference type="eggNOG" id="ENOG5033HVC">
    <property type="taxonomic scope" value="Bacteria"/>
</dbReference>
<dbReference type="RefSeq" id="WP_035619525.1">
    <property type="nucleotide sequence ID" value="NZ_ARYK01000014.1"/>
</dbReference>
<dbReference type="STRING" id="1280950.HJO_17179"/>
<dbReference type="PATRIC" id="fig|1280950.3.peg.3440"/>
<accession>A0A059F9B8</accession>
<reference evidence="3 4" key="1">
    <citation type="journal article" date="2014" name="Antonie Van Leeuwenhoek">
        <title>Hyphomonas beringensis sp. nov. and Hyphomonas chukchiensis sp. nov., isolated from surface seawater of the Bering Sea and Chukchi Sea.</title>
        <authorList>
            <person name="Li C."/>
            <person name="Lai Q."/>
            <person name="Li G."/>
            <person name="Dong C."/>
            <person name="Wang J."/>
            <person name="Liao Y."/>
            <person name="Shao Z."/>
        </authorList>
    </citation>
    <scope>NUCLEOTIDE SEQUENCE [LARGE SCALE GENOMIC DNA]</scope>
    <source>
        <strain evidence="3 4">MHS-2</strain>
    </source>
</reference>